<proteinExistence type="predicted"/>
<dbReference type="Proteomes" id="UP000320776">
    <property type="component" value="Chromosome"/>
</dbReference>
<dbReference type="PROSITE" id="PS51379">
    <property type="entry name" value="4FE4S_FER_2"/>
    <property type="match status" value="1"/>
</dbReference>
<dbReference type="GO" id="GO:0030313">
    <property type="term" value="C:cell envelope"/>
    <property type="evidence" value="ECO:0007669"/>
    <property type="project" value="UniProtKB-SubCell"/>
</dbReference>
<evidence type="ECO:0000256" key="3">
    <source>
        <dbReference type="ARBA" id="ARBA00022723"/>
    </source>
</evidence>
<dbReference type="RefSeq" id="WP_144352081.1">
    <property type="nucleotide sequence ID" value="NZ_CP036259.1"/>
</dbReference>
<evidence type="ECO:0000256" key="4">
    <source>
        <dbReference type="ARBA" id="ARBA00022737"/>
    </source>
</evidence>
<dbReference type="Gene3D" id="3.30.70.20">
    <property type="match status" value="1"/>
</dbReference>
<accession>A0A517DZE5</accession>
<keyword evidence="2" id="KW-0004">4Fe-4S</keyword>
<sequence length="144" mass="16125">MSELNCQNKETKGKAAAFPEAREGLERLLKSEDTSGYGLLIDYEYCTGCHACEVACIKELNLGLNQYGIRLLEDGPRKLADDKWDLNYIPFPTSLCDLCKDRTAEGKIPSCVQHCQALVMSYGPVTKLTEKMARKPKMVLFTPK</sequence>
<evidence type="ECO:0000256" key="5">
    <source>
        <dbReference type="ARBA" id="ARBA00023004"/>
    </source>
</evidence>
<feature type="domain" description="4Fe-4S ferredoxin-type" evidence="7">
    <location>
        <begin position="37"/>
        <end position="56"/>
    </location>
</feature>
<dbReference type="GO" id="GO:0046872">
    <property type="term" value="F:metal ion binding"/>
    <property type="evidence" value="ECO:0007669"/>
    <property type="project" value="UniProtKB-KW"/>
</dbReference>
<dbReference type="KEGG" id="sted:SPTER_41530"/>
<dbReference type="AlphaFoldDB" id="A0A517DZE5"/>
<dbReference type="PANTHER" id="PTHR43545:SF4">
    <property type="entry name" value="IRON-SULFUR PROTEIN"/>
    <property type="match status" value="1"/>
</dbReference>
<keyword evidence="9" id="KW-1185">Reference proteome</keyword>
<keyword evidence="4" id="KW-0677">Repeat</keyword>
<name>A0A517DZE5_9FIRM</name>
<evidence type="ECO:0000313" key="8">
    <source>
        <dbReference type="EMBL" id="QDR82723.1"/>
    </source>
</evidence>
<keyword evidence="6" id="KW-0411">Iron-sulfur</keyword>
<dbReference type="InterPro" id="IPR017896">
    <property type="entry name" value="4Fe4S_Fe-S-bd"/>
</dbReference>
<dbReference type="PANTHER" id="PTHR43545">
    <property type="entry name" value="FORMATE DEHYDROGENASE, NITRATE-INDUCIBLE, IRON-SULFUR SUBUNIT"/>
    <property type="match status" value="1"/>
</dbReference>
<dbReference type="InterPro" id="IPR051555">
    <property type="entry name" value="FDH_Electron_Transfer_Unit"/>
</dbReference>
<evidence type="ECO:0000313" key="9">
    <source>
        <dbReference type="Proteomes" id="UP000320776"/>
    </source>
</evidence>
<dbReference type="SUPFAM" id="SSF54862">
    <property type="entry name" value="4Fe-4S ferredoxins"/>
    <property type="match status" value="1"/>
</dbReference>
<keyword evidence="3" id="KW-0479">Metal-binding</keyword>
<dbReference type="EMBL" id="CP036259">
    <property type="protein sequence ID" value="QDR82723.1"/>
    <property type="molecule type" value="Genomic_DNA"/>
</dbReference>
<evidence type="ECO:0000259" key="7">
    <source>
        <dbReference type="PROSITE" id="PS51379"/>
    </source>
</evidence>
<reference evidence="8 9" key="1">
    <citation type="submission" date="2019-02" db="EMBL/GenBank/DDBJ databases">
        <title>Closed genome of Sporomusa termitida DSM 4440.</title>
        <authorList>
            <person name="Poehlein A."/>
            <person name="Daniel R."/>
        </authorList>
    </citation>
    <scope>NUCLEOTIDE SEQUENCE [LARGE SCALE GENOMIC DNA]</scope>
    <source>
        <strain evidence="8 9">DSM 4440</strain>
    </source>
</reference>
<evidence type="ECO:0000256" key="6">
    <source>
        <dbReference type="ARBA" id="ARBA00023014"/>
    </source>
</evidence>
<keyword evidence="5" id="KW-0408">Iron</keyword>
<dbReference type="OrthoDB" id="1807944at2"/>
<comment type="subcellular location">
    <subcellularLocation>
        <location evidence="1">Cell envelope</location>
    </subcellularLocation>
</comment>
<evidence type="ECO:0000256" key="1">
    <source>
        <dbReference type="ARBA" id="ARBA00004196"/>
    </source>
</evidence>
<organism evidence="8 9">
    <name type="scientific">Sporomusa termitida</name>
    <dbReference type="NCBI Taxonomy" id="2377"/>
    <lineage>
        <taxon>Bacteria</taxon>
        <taxon>Bacillati</taxon>
        <taxon>Bacillota</taxon>
        <taxon>Negativicutes</taxon>
        <taxon>Selenomonadales</taxon>
        <taxon>Sporomusaceae</taxon>
        <taxon>Sporomusa</taxon>
    </lineage>
</organism>
<protein>
    <submittedName>
        <fullName evidence="8">Dimethylsulfoxide reductase, chain B</fullName>
    </submittedName>
</protein>
<evidence type="ECO:0000256" key="2">
    <source>
        <dbReference type="ARBA" id="ARBA00022485"/>
    </source>
</evidence>
<gene>
    <name evidence="8" type="ORF">SPTER_41530</name>
</gene>
<dbReference type="GO" id="GO:0051539">
    <property type="term" value="F:4 iron, 4 sulfur cluster binding"/>
    <property type="evidence" value="ECO:0007669"/>
    <property type="project" value="UniProtKB-KW"/>
</dbReference>